<dbReference type="EMBL" id="JAPHNI010001152">
    <property type="protein sequence ID" value="KAJ8106496.1"/>
    <property type="molecule type" value="Genomic_DNA"/>
</dbReference>
<accession>A0ACC2HU65</accession>
<protein>
    <submittedName>
        <fullName evidence="1">Uncharacterized protein</fullName>
    </submittedName>
</protein>
<sequence length="444" mass="49898">MALQLPPVFTTLQVPLIMLTNITALAIGPRHRVLQFAFSVPVLIVLVAQSLYREWDGGWGLHYGLNCFVMSLVMDWVDWVLLNSPYREGWTKLEVRKGAVKEEGGVVRKEQGNGYASSNGNLKSNGHASNGHASNGHASNGHAKSNGHATSMSKDDAPKRFWSRFWWATRLTTTNRYPGWSCESKNVPVEVGPEYSRLLFIARKTLRAGLFYALRDVVYSFTASSPHGTWLDIAHIDPVVSFDQYPFLYRLKYTWVYIVLTYVSVEFANTLYGIASVATGLAVPMDCPSMFGDLKELYSVRRAWSLVWHQGVRRVCSAPGIYLARDVLQLSKGSFASKYLQLFVAFCMSAFMHSAASMLCHASLNDDQAMQVFVYQAVIIFVEDHLIDFGKKCGLRDSVFWRLVGFCWVVLVVGASFESWTGRLLSHGLWVHDRESDFFGIGPK</sequence>
<evidence type="ECO:0000313" key="1">
    <source>
        <dbReference type="EMBL" id="KAJ8106496.1"/>
    </source>
</evidence>
<dbReference type="Proteomes" id="UP001153331">
    <property type="component" value="Unassembled WGS sequence"/>
</dbReference>
<keyword evidence="2" id="KW-1185">Reference proteome</keyword>
<proteinExistence type="predicted"/>
<organism evidence="1 2">
    <name type="scientific">Boeremia exigua</name>
    <dbReference type="NCBI Taxonomy" id="749465"/>
    <lineage>
        <taxon>Eukaryota</taxon>
        <taxon>Fungi</taxon>
        <taxon>Dikarya</taxon>
        <taxon>Ascomycota</taxon>
        <taxon>Pezizomycotina</taxon>
        <taxon>Dothideomycetes</taxon>
        <taxon>Pleosporomycetidae</taxon>
        <taxon>Pleosporales</taxon>
        <taxon>Pleosporineae</taxon>
        <taxon>Didymellaceae</taxon>
        <taxon>Boeremia</taxon>
    </lineage>
</organism>
<name>A0ACC2HU65_9PLEO</name>
<gene>
    <name evidence="1" type="ORF">OPT61_g9497</name>
</gene>
<reference evidence="1" key="1">
    <citation type="submission" date="2022-11" db="EMBL/GenBank/DDBJ databases">
        <title>Genome Sequence of Boeremia exigua.</title>
        <authorList>
            <person name="Buettner E."/>
        </authorList>
    </citation>
    <scope>NUCLEOTIDE SEQUENCE</scope>
    <source>
        <strain evidence="1">CU02</strain>
    </source>
</reference>
<comment type="caution">
    <text evidence="1">The sequence shown here is derived from an EMBL/GenBank/DDBJ whole genome shotgun (WGS) entry which is preliminary data.</text>
</comment>
<evidence type="ECO:0000313" key="2">
    <source>
        <dbReference type="Proteomes" id="UP001153331"/>
    </source>
</evidence>